<feature type="region of interest" description="Disordered" evidence="1">
    <location>
        <begin position="201"/>
        <end position="245"/>
    </location>
</feature>
<sequence length="775" mass="89860">MDLEDNDNGLPVGLPTFGIPNDPLLRAVYDLYRPPEDSFRQMQSERNRDTFSEAFIEHERVGTLADLCVRALAKRGTMHIVDPVRLNPLWMRIHYDSIDVNLPLRECYFVEDARFWKRVVLAKSSEQCLSLKGLDDYDWRGKGMSIKYVELVEACPASLWPEKEMSELAELIRDYVRCMDIRHLQSLSEFSFRRLERHSSDTEPEVSSEVSDGIEVSSDELSTPKSRSDEGEEEQEQETEPLKKTFVRDNTLIAFKVSAEFADSDESTSDMERREARRDRNAARQKLRELKMAQEAEHEQRKQRRVNLLKREPEPPPKRRRRPKPVRGVFDITVEPEPDDGEDQILDHRNKTKYLQYLKQFDYDEDTCHHIDLSFVGHFVNLVSLNLEFLGPGEGTSYHKRHLRFSLKDMVHLSKGLAKLVNLQIFRLRNSHLNAFKLYPLCRVLRALPQLHVVDLGYDQMTDDCGPYLGILLDRQIMLKALELEYNQLDMKSVAAIGVALQKTTDSNLQYLGLAHNRLSSGALEHLCERITGTEHVEELNLSAIGLSFPRVFVEEVCRLLRNHKPLRRLEMVATPLGADLRRELICALETNPNIIYFDGRACNFEEDEEFEADMIVRRNLAMTENTYVRDTAQFPDTLELLEHAKSLRHPLVTRIEESVAQQKECFKNYPTWKSSRVSVEDVPVIEKEESDYDIWTVFALQTQQNSFLVQNSTEKAATVQEPASQKISQSSSPRSSVFSFDPNNFTLEQFREHVYQPGPGNRYNYFVEKRDSKF</sequence>
<dbReference type="HOGENOM" id="CLU_356506_0_0_1"/>
<dbReference type="PANTHER" id="PTHR24110:SF3">
    <property type="entry name" value="CENTROSOMAL PROTEIN OF 78 KDA"/>
    <property type="match status" value="1"/>
</dbReference>
<dbReference type="OMA" id="KVTHFDC"/>
<dbReference type="InterPro" id="IPR001611">
    <property type="entry name" value="Leu-rich_rpt"/>
</dbReference>
<feature type="region of interest" description="Disordered" evidence="1">
    <location>
        <begin position="262"/>
        <end position="345"/>
    </location>
</feature>
<evidence type="ECO:0000313" key="3">
    <source>
        <dbReference type="Proteomes" id="UP000007801"/>
    </source>
</evidence>
<proteinExistence type="predicted"/>
<dbReference type="KEGG" id="dan:6507597"/>
<feature type="compositionally biased region" description="Low complexity" evidence="1">
    <location>
        <begin position="725"/>
        <end position="740"/>
    </location>
</feature>
<dbReference type="STRING" id="7217.B3M7C0"/>
<feature type="region of interest" description="Disordered" evidence="1">
    <location>
        <begin position="721"/>
        <end position="740"/>
    </location>
</feature>
<dbReference type="AlphaFoldDB" id="B3M7C0"/>
<dbReference type="SUPFAM" id="SSF52047">
    <property type="entry name" value="RNI-like"/>
    <property type="match status" value="1"/>
</dbReference>
<dbReference type="InterPro" id="IPR032675">
    <property type="entry name" value="LRR_dom_sf"/>
</dbReference>
<evidence type="ECO:0000256" key="1">
    <source>
        <dbReference type="SAM" id="MobiDB-lite"/>
    </source>
</evidence>
<evidence type="ECO:0000313" key="2">
    <source>
        <dbReference type="EMBL" id="EDV38781.1"/>
    </source>
</evidence>
<dbReference type="GO" id="GO:0044782">
    <property type="term" value="P:cilium organization"/>
    <property type="evidence" value="ECO:0007669"/>
    <property type="project" value="TreeGrafter"/>
</dbReference>
<dbReference type="GO" id="GO:0036064">
    <property type="term" value="C:ciliary basal body"/>
    <property type="evidence" value="ECO:0007669"/>
    <property type="project" value="TreeGrafter"/>
</dbReference>
<dbReference type="eggNOG" id="ENOG502SFYH">
    <property type="taxonomic scope" value="Eukaryota"/>
</dbReference>
<dbReference type="InParanoid" id="B3M7C0"/>
<dbReference type="GeneID" id="6507597"/>
<dbReference type="Gene3D" id="3.80.10.10">
    <property type="entry name" value="Ribonuclease Inhibitor"/>
    <property type="match status" value="1"/>
</dbReference>
<name>B3M7C0_DROAN</name>
<feature type="compositionally biased region" description="Acidic residues" evidence="1">
    <location>
        <begin position="334"/>
        <end position="344"/>
    </location>
</feature>
<feature type="compositionally biased region" description="Basic and acidic residues" evidence="1">
    <location>
        <begin position="270"/>
        <end position="300"/>
    </location>
</feature>
<dbReference type="GO" id="GO:0005813">
    <property type="term" value="C:centrosome"/>
    <property type="evidence" value="ECO:0007669"/>
    <property type="project" value="TreeGrafter"/>
</dbReference>
<dbReference type="OrthoDB" id="341587at2759"/>
<reference evidence="2 3" key="1">
    <citation type="journal article" date="2007" name="Nature">
        <title>Evolution of genes and genomes on the Drosophila phylogeny.</title>
        <authorList>
            <consortium name="Drosophila 12 Genomes Consortium"/>
            <person name="Clark A.G."/>
            <person name="Eisen M.B."/>
            <person name="Smith D.R."/>
            <person name="Bergman C.M."/>
            <person name="Oliver B."/>
            <person name="Markow T.A."/>
            <person name="Kaufman T.C."/>
            <person name="Kellis M."/>
            <person name="Gelbart W."/>
            <person name="Iyer V.N."/>
            <person name="Pollard D.A."/>
            <person name="Sackton T.B."/>
            <person name="Larracuente A.M."/>
            <person name="Singh N.D."/>
            <person name="Abad J.P."/>
            <person name="Abt D.N."/>
            <person name="Adryan B."/>
            <person name="Aguade M."/>
            <person name="Akashi H."/>
            <person name="Anderson W.W."/>
            <person name="Aquadro C.F."/>
            <person name="Ardell D.H."/>
            <person name="Arguello R."/>
            <person name="Artieri C.G."/>
            <person name="Barbash D.A."/>
            <person name="Barker D."/>
            <person name="Barsanti P."/>
            <person name="Batterham P."/>
            <person name="Batzoglou S."/>
            <person name="Begun D."/>
            <person name="Bhutkar A."/>
            <person name="Blanco E."/>
            <person name="Bosak S.A."/>
            <person name="Bradley R.K."/>
            <person name="Brand A.D."/>
            <person name="Brent M.R."/>
            <person name="Brooks A.N."/>
            <person name="Brown R.H."/>
            <person name="Butlin R.K."/>
            <person name="Caggese C."/>
            <person name="Calvi B.R."/>
            <person name="Bernardo de Carvalho A."/>
            <person name="Caspi A."/>
            <person name="Castrezana S."/>
            <person name="Celniker S.E."/>
            <person name="Chang J.L."/>
            <person name="Chapple C."/>
            <person name="Chatterji S."/>
            <person name="Chinwalla A."/>
            <person name="Civetta A."/>
            <person name="Clifton S.W."/>
            <person name="Comeron J.M."/>
            <person name="Costello J.C."/>
            <person name="Coyne J.A."/>
            <person name="Daub J."/>
            <person name="David R.G."/>
            <person name="Delcher A.L."/>
            <person name="Delehaunty K."/>
            <person name="Do C.B."/>
            <person name="Ebling H."/>
            <person name="Edwards K."/>
            <person name="Eickbush T."/>
            <person name="Evans J.D."/>
            <person name="Filipski A."/>
            <person name="Findeiss S."/>
            <person name="Freyhult E."/>
            <person name="Fulton L."/>
            <person name="Fulton R."/>
            <person name="Garcia A.C."/>
            <person name="Gardiner A."/>
            <person name="Garfield D.A."/>
            <person name="Garvin B.E."/>
            <person name="Gibson G."/>
            <person name="Gilbert D."/>
            <person name="Gnerre S."/>
            <person name="Godfrey J."/>
            <person name="Good R."/>
            <person name="Gotea V."/>
            <person name="Gravely B."/>
            <person name="Greenberg A.J."/>
            <person name="Griffiths-Jones S."/>
            <person name="Gross S."/>
            <person name="Guigo R."/>
            <person name="Gustafson E.A."/>
            <person name="Haerty W."/>
            <person name="Hahn M.W."/>
            <person name="Halligan D.L."/>
            <person name="Halpern A.L."/>
            <person name="Halter G.M."/>
            <person name="Han M.V."/>
            <person name="Heger A."/>
            <person name="Hillier L."/>
            <person name="Hinrichs A.S."/>
            <person name="Holmes I."/>
            <person name="Hoskins R.A."/>
            <person name="Hubisz M.J."/>
            <person name="Hultmark D."/>
            <person name="Huntley M.A."/>
            <person name="Jaffe D.B."/>
            <person name="Jagadeeshan S."/>
            <person name="Jeck W.R."/>
            <person name="Johnson J."/>
            <person name="Jones C.D."/>
            <person name="Jordan W.C."/>
            <person name="Karpen G.H."/>
            <person name="Kataoka E."/>
            <person name="Keightley P.D."/>
            <person name="Kheradpour P."/>
            <person name="Kirkness E.F."/>
            <person name="Koerich L.B."/>
            <person name="Kristiansen K."/>
            <person name="Kudrna D."/>
            <person name="Kulathinal R.J."/>
            <person name="Kumar S."/>
            <person name="Kwok R."/>
            <person name="Lander E."/>
            <person name="Langley C.H."/>
            <person name="Lapoint R."/>
            <person name="Lazzaro B.P."/>
            <person name="Lee S.J."/>
            <person name="Levesque L."/>
            <person name="Li R."/>
            <person name="Lin C.F."/>
            <person name="Lin M.F."/>
            <person name="Lindblad-Toh K."/>
            <person name="Llopart A."/>
            <person name="Long M."/>
            <person name="Low L."/>
            <person name="Lozovsky E."/>
            <person name="Lu J."/>
            <person name="Luo M."/>
            <person name="Machado C.A."/>
            <person name="Makalowski W."/>
            <person name="Marzo M."/>
            <person name="Matsuda M."/>
            <person name="Matzkin L."/>
            <person name="McAllister B."/>
            <person name="McBride C.S."/>
            <person name="McKernan B."/>
            <person name="McKernan K."/>
            <person name="Mendez-Lago M."/>
            <person name="Minx P."/>
            <person name="Mollenhauer M.U."/>
            <person name="Montooth K."/>
            <person name="Mount S.M."/>
            <person name="Mu X."/>
            <person name="Myers E."/>
            <person name="Negre B."/>
            <person name="Newfeld S."/>
            <person name="Nielsen R."/>
            <person name="Noor M.A."/>
            <person name="O'Grady P."/>
            <person name="Pachter L."/>
            <person name="Papaceit M."/>
            <person name="Parisi M.J."/>
            <person name="Parisi M."/>
            <person name="Parts L."/>
            <person name="Pedersen J.S."/>
            <person name="Pesole G."/>
            <person name="Phillippy A.M."/>
            <person name="Ponting C.P."/>
            <person name="Pop M."/>
            <person name="Porcelli D."/>
            <person name="Powell J.R."/>
            <person name="Prohaska S."/>
            <person name="Pruitt K."/>
            <person name="Puig M."/>
            <person name="Quesneville H."/>
            <person name="Ram K.R."/>
            <person name="Rand D."/>
            <person name="Rasmussen M.D."/>
            <person name="Reed L.K."/>
            <person name="Reenan R."/>
            <person name="Reily A."/>
            <person name="Remington K.A."/>
            <person name="Rieger T.T."/>
            <person name="Ritchie M.G."/>
            <person name="Robin C."/>
            <person name="Rogers Y.H."/>
            <person name="Rohde C."/>
            <person name="Rozas J."/>
            <person name="Rubenfield M.J."/>
            <person name="Ruiz A."/>
            <person name="Russo S."/>
            <person name="Salzberg S.L."/>
            <person name="Sanchez-Gracia A."/>
            <person name="Saranga D.J."/>
            <person name="Sato H."/>
            <person name="Schaeffer S.W."/>
            <person name="Schatz M.C."/>
            <person name="Schlenke T."/>
            <person name="Schwartz R."/>
            <person name="Segarra C."/>
            <person name="Singh R.S."/>
            <person name="Sirot L."/>
            <person name="Sirota M."/>
            <person name="Sisneros N.B."/>
            <person name="Smith C.D."/>
            <person name="Smith T.F."/>
            <person name="Spieth J."/>
            <person name="Stage D.E."/>
            <person name="Stark A."/>
            <person name="Stephan W."/>
            <person name="Strausberg R.L."/>
            <person name="Strempel S."/>
            <person name="Sturgill D."/>
            <person name="Sutton G."/>
            <person name="Sutton G.G."/>
            <person name="Tao W."/>
            <person name="Teichmann S."/>
            <person name="Tobari Y.N."/>
            <person name="Tomimura Y."/>
            <person name="Tsolas J.M."/>
            <person name="Valente V.L."/>
            <person name="Venter E."/>
            <person name="Venter J.C."/>
            <person name="Vicario S."/>
            <person name="Vieira F.G."/>
            <person name="Vilella A.J."/>
            <person name="Villasante A."/>
            <person name="Walenz B."/>
            <person name="Wang J."/>
            <person name="Wasserman M."/>
            <person name="Watts T."/>
            <person name="Wilson D."/>
            <person name="Wilson R.K."/>
            <person name="Wing R.A."/>
            <person name="Wolfner M.F."/>
            <person name="Wong A."/>
            <person name="Wong G.K."/>
            <person name="Wu C.I."/>
            <person name="Wu G."/>
            <person name="Yamamoto D."/>
            <person name="Yang H.P."/>
            <person name="Yang S.P."/>
            <person name="Yorke J.A."/>
            <person name="Yoshida K."/>
            <person name="Zdobnov E."/>
            <person name="Zhang P."/>
            <person name="Zhang Y."/>
            <person name="Zimin A.V."/>
            <person name="Baldwin J."/>
            <person name="Abdouelleil A."/>
            <person name="Abdulkadir J."/>
            <person name="Abebe A."/>
            <person name="Abera B."/>
            <person name="Abreu J."/>
            <person name="Acer S.C."/>
            <person name="Aftuck L."/>
            <person name="Alexander A."/>
            <person name="An P."/>
            <person name="Anderson E."/>
            <person name="Anderson S."/>
            <person name="Arachi H."/>
            <person name="Azer M."/>
            <person name="Bachantsang P."/>
            <person name="Barry A."/>
            <person name="Bayul T."/>
            <person name="Berlin A."/>
            <person name="Bessette D."/>
            <person name="Bloom T."/>
            <person name="Blye J."/>
            <person name="Boguslavskiy L."/>
            <person name="Bonnet C."/>
            <person name="Boukhgalter B."/>
            <person name="Bourzgui I."/>
            <person name="Brown A."/>
            <person name="Cahill P."/>
            <person name="Channer S."/>
            <person name="Cheshatsang Y."/>
            <person name="Chuda L."/>
            <person name="Citroen M."/>
            <person name="Collymore A."/>
            <person name="Cooke P."/>
            <person name="Costello M."/>
            <person name="D'Aco K."/>
            <person name="Daza R."/>
            <person name="De Haan G."/>
            <person name="DeGray S."/>
            <person name="DeMaso C."/>
            <person name="Dhargay N."/>
            <person name="Dooley K."/>
            <person name="Dooley E."/>
            <person name="Doricent M."/>
            <person name="Dorje P."/>
            <person name="Dorjee K."/>
            <person name="Dupes A."/>
            <person name="Elong R."/>
            <person name="Falk J."/>
            <person name="Farina A."/>
            <person name="Faro S."/>
            <person name="Ferguson D."/>
            <person name="Fisher S."/>
            <person name="Foley C.D."/>
            <person name="Franke A."/>
            <person name="Friedrich D."/>
            <person name="Gadbois L."/>
            <person name="Gearin G."/>
            <person name="Gearin C.R."/>
            <person name="Giannoukos G."/>
            <person name="Goode T."/>
            <person name="Graham J."/>
            <person name="Grandbois E."/>
            <person name="Grewal S."/>
            <person name="Gyaltsen K."/>
            <person name="Hafez N."/>
            <person name="Hagos B."/>
            <person name="Hall J."/>
            <person name="Henson C."/>
            <person name="Hollinger A."/>
            <person name="Honan T."/>
            <person name="Huard M.D."/>
            <person name="Hughes L."/>
            <person name="Hurhula B."/>
            <person name="Husby M.E."/>
            <person name="Kamat A."/>
            <person name="Kanga B."/>
            <person name="Kashin S."/>
            <person name="Khazanovich D."/>
            <person name="Kisner P."/>
            <person name="Lance K."/>
            <person name="Lara M."/>
            <person name="Lee W."/>
            <person name="Lennon N."/>
            <person name="Letendre F."/>
            <person name="LeVine R."/>
            <person name="Lipovsky A."/>
            <person name="Liu X."/>
            <person name="Liu J."/>
            <person name="Liu S."/>
            <person name="Lokyitsang T."/>
            <person name="Lokyitsang Y."/>
            <person name="Lubonja R."/>
            <person name="Lui A."/>
            <person name="MacDonald P."/>
            <person name="Magnisalis V."/>
            <person name="Maru K."/>
            <person name="Matthews C."/>
            <person name="McCusker W."/>
            <person name="McDonough S."/>
            <person name="Mehta T."/>
            <person name="Meldrim J."/>
            <person name="Meneus L."/>
            <person name="Mihai O."/>
            <person name="Mihalev A."/>
            <person name="Mihova T."/>
            <person name="Mittelman R."/>
            <person name="Mlenga V."/>
            <person name="Montmayeur A."/>
            <person name="Mulrain L."/>
            <person name="Navidi A."/>
            <person name="Naylor J."/>
            <person name="Negash T."/>
            <person name="Nguyen T."/>
            <person name="Nguyen N."/>
            <person name="Nicol R."/>
            <person name="Norbu C."/>
            <person name="Norbu N."/>
            <person name="Novod N."/>
            <person name="O'Neill B."/>
            <person name="Osman S."/>
            <person name="Markiewicz E."/>
            <person name="Oyono O.L."/>
            <person name="Patti C."/>
            <person name="Phunkhang P."/>
            <person name="Pierre F."/>
            <person name="Priest M."/>
            <person name="Raghuraman S."/>
            <person name="Rege F."/>
            <person name="Reyes R."/>
            <person name="Rise C."/>
            <person name="Rogov P."/>
            <person name="Ross K."/>
            <person name="Ryan E."/>
            <person name="Settipalli S."/>
            <person name="Shea T."/>
            <person name="Sherpa N."/>
            <person name="Shi L."/>
            <person name="Shih D."/>
            <person name="Sparrow T."/>
            <person name="Spaulding J."/>
            <person name="Stalker J."/>
            <person name="Stange-Thomann N."/>
            <person name="Stavropoulos S."/>
            <person name="Stone C."/>
            <person name="Strader C."/>
            <person name="Tesfaye S."/>
            <person name="Thomson T."/>
            <person name="Thoulutsang Y."/>
            <person name="Thoulutsang D."/>
            <person name="Topham K."/>
            <person name="Topping I."/>
            <person name="Tsamla T."/>
            <person name="Vassiliev H."/>
            <person name="Vo A."/>
            <person name="Wangchuk T."/>
            <person name="Wangdi T."/>
            <person name="Weiand M."/>
            <person name="Wilkinson J."/>
            <person name="Wilson A."/>
            <person name="Yadav S."/>
            <person name="Young G."/>
            <person name="Yu Q."/>
            <person name="Zembek L."/>
            <person name="Zhong D."/>
            <person name="Zimmer A."/>
            <person name="Zwirko Z."/>
            <person name="Jaffe D.B."/>
            <person name="Alvarez P."/>
            <person name="Brockman W."/>
            <person name="Butler J."/>
            <person name="Chin C."/>
            <person name="Gnerre S."/>
            <person name="Grabherr M."/>
            <person name="Kleber M."/>
            <person name="Mauceli E."/>
            <person name="MacCallum I."/>
        </authorList>
    </citation>
    <scope>NUCLEOTIDE SEQUENCE [LARGE SCALE GENOMIC DNA]</scope>
    <source>
        <strain evidence="3">Tucson 14024-0371.13</strain>
    </source>
</reference>
<dbReference type="PROSITE" id="PS51450">
    <property type="entry name" value="LRR"/>
    <property type="match status" value="1"/>
</dbReference>
<keyword evidence="3" id="KW-1185">Reference proteome</keyword>
<dbReference type="Proteomes" id="UP000007801">
    <property type="component" value="Unassembled WGS sequence"/>
</dbReference>
<organism evidence="2 3">
    <name type="scientific">Drosophila ananassae</name>
    <name type="common">Fruit fly</name>
    <dbReference type="NCBI Taxonomy" id="7217"/>
    <lineage>
        <taxon>Eukaryota</taxon>
        <taxon>Metazoa</taxon>
        <taxon>Ecdysozoa</taxon>
        <taxon>Arthropoda</taxon>
        <taxon>Hexapoda</taxon>
        <taxon>Insecta</taxon>
        <taxon>Pterygota</taxon>
        <taxon>Neoptera</taxon>
        <taxon>Endopterygota</taxon>
        <taxon>Diptera</taxon>
        <taxon>Brachycera</taxon>
        <taxon>Muscomorpha</taxon>
        <taxon>Ephydroidea</taxon>
        <taxon>Drosophilidae</taxon>
        <taxon>Drosophila</taxon>
        <taxon>Sophophora</taxon>
    </lineage>
</organism>
<feature type="compositionally biased region" description="Acidic residues" evidence="1">
    <location>
        <begin position="230"/>
        <end position="239"/>
    </location>
</feature>
<accession>B3M7C0</accession>
<gene>
    <name evidence="2" type="primary">Dana\GF24970</name>
    <name evidence="2" type="synonym">dana_GLEANR_9650</name>
    <name evidence="2" type="ORF">GF24970</name>
</gene>
<dbReference type="EMBL" id="CH902618">
    <property type="protein sequence ID" value="EDV38781.1"/>
    <property type="molecule type" value="Genomic_DNA"/>
</dbReference>
<dbReference type="PhylomeDB" id="B3M7C0"/>
<dbReference type="PANTHER" id="PTHR24110">
    <property type="entry name" value="CENTROSOMAL PROTEIN OF 78 KDA"/>
    <property type="match status" value="1"/>
</dbReference>
<protein>
    <submittedName>
        <fullName evidence="2">Uncharacterized protein</fullName>
    </submittedName>
</protein>